<evidence type="ECO:0000313" key="9">
    <source>
        <dbReference type="EMBL" id="MBF9072237.1"/>
    </source>
</evidence>
<dbReference type="InterPro" id="IPR011990">
    <property type="entry name" value="TPR-like_helical_dom_sf"/>
</dbReference>
<keyword evidence="10" id="KW-1185">Reference proteome</keyword>
<dbReference type="EMBL" id="JADPRT010000015">
    <property type="protein sequence ID" value="MBF9072237.1"/>
    <property type="molecule type" value="Genomic_DNA"/>
</dbReference>
<keyword evidence="2" id="KW-0723">Serine/threonine-protein kinase</keyword>
<dbReference type="SUPFAM" id="SSF48452">
    <property type="entry name" value="TPR-like"/>
    <property type="match status" value="1"/>
</dbReference>
<comment type="caution">
    <text evidence="9">The sequence shown here is derived from an EMBL/GenBank/DDBJ whole genome shotgun (WGS) entry which is preliminary data.</text>
</comment>
<sequence>MPENVINDRYELIAALDHGGMGDVWRGYDVVLDRPVAIKRIRSGVVGGPREAEEFAKRFRREARITAKIQHPGVPQVYDAVLGDDHERVFLVMELVEGASLARYIHPERPLPLSWAVAVAAQITTVLSYAHEIPVVHRDLKPSNVMVATDGTVKVLDFGIASLLRTDVTKLTATGSALGSHPYMAPEQVLDRQISPRTDLYALGCVLHELLCGRQVFQGESEFAVMQQQISAPPTPLRELRAEVPAGLEALVLELLRKAPEARPADTQEVYARLLPFLPLTGSAPAPQEAGPSGVPDPTGLYRSPYAPRPRPEAAPTEGQPPAPVVPIPEPESDALRQAVKEADEQALALAEEERYAQAVDVLTQAIERAVPALGSDNRLVLALRRRRAAIRWMADDLRAALPEFEELVVAYARTVGPTAKVTRECRAQAARCRAGLGHVTQASYELQDVLDLVTAVDSHVSEEAIDLRHSVAVLTLAQGRVREAVRQLEPLYADLVMVYGEEHELTQEVAETLFRIGLDPDAPDLD</sequence>
<keyword evidence="6" id="KW-0067">ATP-binding</keyword>
<evidence type="ECO:0000256" key="6">
    <source>
        <dbReference type="ARBA" id="ARBA00022840"/>
    </source>
</evidence>
<dbReference type="InterPro" id="IPR000719">
    <property type="entry name" value="Prot_kinase_dom"/>
</dbReference>
<dbReference type="PANTHER" id="PTHR43289:SF6">
    <property type="entry name" value="SERINE_THREONINE-PROTEIN KINASE NEKL-3"/>
    <property type="match status" value="1"/>
</dbReference>
<keyword evidence="4" id="KW-0547">Nucleotide-binding</keyword>
<dbReference type="PROSITE" id="PS50011">
    <property type="entry name" value="PROTEIN_KINASE_DOM"/>
    <property type="match status" value="1"/>
</dbReference>
<dbReference type="GO" id="GO:0004674">
    <property type="term" value="F:protein serine/threonine kinase activity"/>
    <property type="evidence" value="ECO:0007669"/>
    <property type="project" value="UniProtKB-KW"/>
</dbReference>
<dbReference type="Gene3D" id="1.25.40.10">
    <property type="entry name" value="Tetratricopeptide repeat domain"/>
    <property type="match status" value="1"/>
</dbReference>
<dbReference type="GO" id="GO:0005524">
    <property type="term" value="F:ATP binding"/>
    <property type="evidence" value="ECO:0007669"/>
    <property type="project" value="UniProtKB-KW"/>
</dbReference>
<dbReference type="FunFam" id="1.10.510.10:FF:000021">
    <property type="entry name" value="Serine/threonine protein kinase"/>
    <property type="match status" value="1"/>
</dbReference>
<dbReference type="Pfam" id="PF00069">
    <property type="entry name" value="Pkinase"/>
    <property type="match status" value="1"/>
</dbReference>
<name>A0A931BBK1_9ACTN</name>
<keyword evidence="5 9" id="KW-0418">Kinase</keyword>
<feature type="domain" description="Protein kinase" evidence="8">
    <location>
        <begin position="10"/>
        <end position="278"/>
    </location>
</feature>
<dbReference type="PANTHER" id="PTHR43289">
    <property type="entry name" value="MITOGEN-ACTIVATED PROTEIN KINASE KINASE KINASE 20-RELATED"/>
    <property type="match status" value="1"/>
</dbReference>
<dbReference type="InterPro" id="IPR011009">
    <property type="entry name" value="Kinase-like_dom_sf"/>
</dbReference>
<dbReference type="SMART" id="SM00220">
    <property type="entry name" value="S_TKc"/>
    <property type="match status" value="1"/>
</dbReference>
<evidence type="ECO:0000256" key="1">
    <source>
        <dbReference type="ARBA" id="ARBA00012513"/>
    </source>
</evidence>
<evidence type="ECO:0000256" key="7">
    <source>
        <dbReference type="SAM" id="MobiDB-lite"/>
    </source>
</evidence>
<evidence type="ECO:0000256" key="3">
    <source>
        <dbReference type="ARBA" id="ARBA00022679"/>
    </source>
</evidence>
<dbReference type="CDD" id="cd14014">
    <property type="entry name" value="STKc_PknB_like"/>
    <property type="match status" value="1"/>
</dbReference>
<evidence type="ECO:0000256" key="4">
    <source>
        <dbReference type="ARBA" id="ARBA00022741"/>
    </source>
</evidence>
<dbReference type="AlphaFoldDB" id="A0A931BBK1"/>
<dbReference type="PROSITE" id="PS00108">
    <property type="entry name" value="PROTEIN_KINASE_ST"/>
    <property type="match status" value="1"/>
</dbReference>
<feature type="region of interest" description="Disordered" evidence="7">
    <location>
        <begin position="283"/>
        <end position="330"/>
    </location>
</feature>
<dbReference type="Gene3D" id="1.10.510.10">
    <property type="entry name" value="Transferase(Phosphotransferase) domain 1"/>
    <property type="match status" value="1"/>
</dbReference>
<dbReference type="InterPro" id="IPR008271">
    <property type="entry name" value="Ser/Thr_kinase_AS"/>
</dbReference>
<reference evidence="9" key="1">
    <citation type="submission" date="2020-11" db="EMBL/GenBank/DDBJ databases">
        <title>Isolation and identification of active actinomycetes.</title>
        <authorList>
            <person name="Yu B."/>
        </authorList>
    </citation>
    <scope>NUCLEOTIDE SEQUENCE</scope>
    <source>
        <strain evidence="9">NEAU-YB345</strain>
    </source>
</reference>
<evidence type="ECO:0000256" key="2">
    <source>
        <dbReference type="ARBA" id="ARBA00022527"/>
    </source>
</evidence>
<evidence type="ECO:0000313" key="10">
    <source>
        <dbReference type="Proteomes" id="UP000657385"/>
    </source>
</evidence>
<gene>
    <name evidence="9" type="ORF">I2501_29845</name>
</gene>
<dbReference type="RefSeq" id="WP_196197399.1">
    <property type="nucleotide sequence ID" value="NZ_JADPRT010000015.1"/>
</dbReference>
<dbReference type="Gene3D" id="3.30.200.20">
    <property type="entry name" value="Phosphorylase Kinase, domain 1"/>
    <property type="match status" value="1"/>
</dbReference>
<dbReference type="EC" id="2.7.11.1" evidence="1"/>
<evidence type="ECO:0000259" key="8">
    <source>
        <dbReference type="PROSITE" id="PS50011"/>
    </source>
</evidence>
<keyword evidence="3" id="KW-0808">Transferase</keyword>
<accession>A0A931BBK1</accession>
<dbReference type="Proteomes" id="UP000657385">
    <property type="component" value="Unassembled WGS sequence"/>
</dbReference>
<evidence type="ECO:0000256" key="5">
    <source>
        <dbReference type="ARBA" id="ARBA00022777"/>
    </source>
</evidence>
<organism evidence="9 10">
    <name type="scientific">Streptacidiphilus fuscans</name>
    <dbReference type="NCBI Taxonomy" id="2789292"/>
    <lineage>
        <taxon>Bacteria</taxon>
        <taxon>Bacillati</taxon>
        <taxon>Actinomycetota</taxon>
        <taxon>Actinomycetes</taxon>
        <taxon>Kitasatosporales</taxon>
        <taxon>Streptomycetaceae</taxon>
        <taxon>Streptacidiphilus</taxon>
    </lineage>
</organism>
<protein>
    <recommendedName>
        <fullName evidence="1">non-specific serine/threonine protein kinase</fullName>
        <ecNumber evidence="1">2.7.11.1</ecNumber>
    </recommendedName>
</protein>
<proteinExistence type="predicted"/>
<dbReference type="SUPFAM" id="SSF56112">
    <property type="entry name" value="Protein kinase-like (PK-like)"/>
    <property type="match status" value="1"/>
</dbReference>
<feature type="compositionally biased region" description="Pro residues" evidence="7">
    <location>
        <begin position="319"/>
        <end position="330"/>
    </location>
</feature>